<accession>A0ABN9ALX6</accession>
<evidence type="ECO:0000313" key="2">
    <source>
        <dbReference type="Proteomes" id="UP001162483"/>
    </source>
</evidence>
<evidence type="ECO:0000313" key="1">
    <source>
        <dbReference type="EMBL" id="CAI9537032.1"/>
    </source>
</evidence>
<keyword evidence="2" id="KW-1185">Reference proteome</keyword>
<dbReference type="EMBL" id="CATNWA010000458">
    <property type="protein sequence ID" value="CAI9537032.1"/>
    <property type="molecule type" value="Genomic_DNA"/>
</dbReference>
<name>A0ABN9ALX6_9NEOB</name>
<protein>
    <submittedName>
        <fullName evidence="1">Uncharacterized protein</fullName>
    </submittedName>
</protein>
<comment type="caution">
    <text evidence="1">The sequence shown here is derived from an EMBL/GenBank/DDBJ whole genome shotgun (WGS) entry which is preliminary data.</text>
</comment>
<dbReference type="Proteomes" id="UP001162483">
    <property type="component" value="Unassembled WGS sequence"/>
</dbReference>
<reference evidence="1" key="1">
    <citation type="submission" date="2023-05" db="EMBL/GenBank/DDBJ databases">
        <authorList>
            <person name="Stuckert A."/>
        </authorList>
    </citation>
    <scope>NUCLEOTIDE SEQUENCE</scope>
</reference>
<gene>
    <name evidence="1" type="ORF">SPARVUS_LOCUS1139822</name>
</gene>
<proteinExistence type="predicted"/>
<feature type="non-terminal residue" evidence="1">
    <location>
        <position position="44"/>
    </location>
</feature>
<organism evidence="1 2">
    <name type="scientific">Staurois parvus</name>
    <dbReference type="NCBI Taxonomy" id="386267"/>
    <lineage>
        <taxon>Eukaryota</taxon>
        <taxon>Metazoa</taxon>
        <taxon>Chordata</taxon>
        <taxon>Craniata</taxon>
        <taxon>Vertebrata</taxon>
        <taxon>Euteleostomi</taxon>
        <taxon>Amphibia</taxon>
        <taxon>Batrachia</taxon>
        <taxon>Anura</taxon>
        <taxon>Neobatrachia</taxon>
        <taxon>Ranoidea</taxon>
        <taxon>Ranidae</taxon>
        <taxon>Staurois</taxon>
    </lineage>
</organism>
<sequence>MTERGQSMVKHTVHISHQLKANPTKTFWTISCSQLCGNSLGMAP</sequence>